<dbReference type="GO" id="GO:0043022">
    <property type="term" value="F:ribosome binding"/>
    <property type="evidence" value="ECO:0007669"/>
    <property type="project" value="InterPro"/>
</dbReference>
<comment type="similarity">
    <text evidence="5">Belongs to the RimM family.</text>
</comment>
<dbReference type="OrthoDB" id="9810331at2"/>
<keyword evidence="10" id="KW-1185">Reference proteome</keyword>
<dbReference type="InterPro" id="IPR009000">
    <property type="entry name" value="Transl_B-barrel_sf"/>
</dbReference>
<dbReference type="AlphaFoldDB" id="A0A9Q9BWJ2"/>
<proteinExistence type="inferred from homology"/>
<keyword evidence="4 5" id="KW-0143">Chaperone</keyword>
<comment type="function">
    <text evidence="5">An accessory protein needed during the final step in the assembly of 30S ribosomal subunit, possibly for assembly of the head region. Essential for efficient processing of 16S rRNA. May be needed both before and after RbfA during the maturation of 16S rRNA. It has affinity for free ribosomal 30S subunits but not for 70S ribosomes.</text>
</comment>
<reference evidence="9" key="2">
    <citation type="submission" date="2021-04" db="EMBL/GenBank/DDBJ databases">
        <title>Complete Genome Sequences of Macrococcus spp. from dog and cattle.</title>
        <authorList>
            <person name="Schwendener S."/>
            <person name="Perreten V."/>
        </authorList>
    </citation>
    <scope>NUCLEOTIDE SEQUENCE</scope>
    <source>
        <strain evidence="9">Epi0143-OL</strain>
    </source>
</reference>
<evidence type="ECO:0000256" key="5">
    <source>
        <dbReference type="HAMAP-Rule" id="MF_00014"/>
    </source>
</evidence>
<accession>A0A9Q9BWJ2</accession>
<dbReference type="PANTHER" id="PTHR33692:SF1">
    <property type="entry name" value="RIBOSOME MATURATION FACTOR RIMM"/>
    <property type="match status" value="1"/>
</dbReference>
<dbReference type="Pfam" id="PF24986">
    <property type="entry name" value="PRC_RimM"/>
    <property type="match status" value="1"/>
</dbReference>
<dbReference type="GO" id="GO:0006364">
    <property type="term" value="P:rRNA processing"/>
    <property type="evidence" value="ECO:0007669"/>
    <property type="project" value="UniProtKB-UniRule"/>
</dbReference>
<dbReference type="InterPro" id="IPR036976">
    <property type="entry name" value="RimM_N_sf"/>
</dbReference>
<dbReference type="Gene3D" id="2.30.30.240">
    <property type="entry name" value="PRC-barrel domain"/>
    <property type="match status" value="1"/>
</dbReference>
<dbReference type="GO" id="GO:0005840">
    <property type="term" value="C:ribosome"/>
    <property type="evidence" value="ECO:0007669"/>
    <property type="project" value="InterPro"/>
</dbReference>
<evidence type="ECO:0000313" key="10">
    <source>
        <dbReference type="Proteomes" id="UP000295735"/>
    </source>
</evidence>
<dbReference type="SUPFAM" id="SSF50447">
    <property type="entry name" value="Translation proteins"/>
    <property type="match status" value="1"/>
</dbReference>
<organism evidence="9 11">
    <name type="scientific">Macrococcus equipercicus</name>
    <dbReference type="NCBI Taxonomy" id="69967"/>
    <lineage>
        <taxon>Bacteria</taxon>
        <taxon>Bacillati</taxon>
        <taxon>Bacillota</taxon>
        <taxon>Bacilli</taxon>
        <taxon>Bacillales</taxon>
        <taxon>Staphylococcaceae</taxon>
        <taxon>Macrococcus</taxon>
    </lineage>
</organism>
<keyword evidence="2 5" id="KW-0690">Ribosome biogenesis</keyword>
<evidence type="ECO:0000256" key="1">
    <source>
        <dbReference type="ARBA" id="ARBA00022490"/>
    </source>
</evidence>
<dbReference type="HAMAP" id="MF_00014">
    <property type="entry name" value="Ribosome_mat_RimM"/>
    <property type="match status" value="1"/>
</dbReference>
<dbReference type="RefSeq" id="WP_149459722.1">
    <property type="nucleotide sequence ID" value="NZ_CP073809.1"/>
</dbReference>
<dbReference type="KEGG" id="mequ:KFV11_04675"/>
<protein>
    <recommendedName>
        <fullName evidence="5">Ribosome maturation factor RimM</fullName>
    </recommendedName>
</protein>
<dbReference type="EMBL" id="CP073809">
    <property type="protein sequence ID" value="UTH14657.1"/>
    <property type="molecule type" value="Genomic_DNA"/>
</dbReference>
<dbReference type="SUPFAM" id="SSF50346">
    <property type="entry name" value="PRC-barrel domain"/>
    <property type="match status" value="1"/>
</dbReference>
<dbReference type="InterPro" id="IPR056792">
    <property type="entry name" value="PRC_RimM"/>
</dbReference>
<dbReference type="PANTHER" id="PTHR33692">
    <property type="entry name" value="RIBOSOME MATURATION FACTOR RIMM"/>
    <property type="match status" value="1"/>
</dbReference>
<reference evidence="8 10" key="1">
    <citation type="submission" date="2019-09" db="EMBL/GenBank/DDBJ databases">
        <authorList>
            <person name="Mazhar S."/>
            <person name="Altermann E."/>
            <person name="Hill C."/>
            <person name="Mcauliffe O."/>
        </authorList>
    </citation>
    <scope>NUCLEOTIDE SEQUENCE [LARGE SCALE GENOMIC DNA]</scope>
    <source>
        <strain evidence="8 10">ATCC 51831</strain>
    </source>
</reference>
<keyword evidence="3 5" id="KW-0698">rRNA processing</keyword>
<dbReference type="GO" id="GO:0005737">
    <property type="term" value="C:cytoplasm"/>
    <property type="evidence" value="ECO:0007669"/>
    <property type="project" value="UniProtKB-SubCell"/>
</dbReference>
<dbReference type="EMBL" id="SCWC02000009">
    <property type="protein sequence ID" value="KAA1036944.1"/>
    <property type="molecule type" value="Genomic_DNA"/>
</dbReference>
<comment type="subunit">
    <text evidence="5">Binds ribosomal protein uS19.</text>
</comment>
<sequence>MKVNVGKIVNMHGIKGEVRVLSESDFTKERFQPGHELIIQSGKEETVVKIKSYRTHKNFHLLTFDGLLNINAVEQYKGADVFQELEEVEIALAEHEYYYHDIIGCTVFNEGEPIGRVTDIFETGANDVWVVKGDKEHLIPYIADVVKKVDVDNKTIEIEAMDGLLS</sequence>
<comment type="subcellular location">
    <subcellularLocation>
        <location evidence="5">Cytoplasm</location>
    </subcellularLocation>
</comment>
<feature type="domain" description="Ribosome maturation factor RimM PRC barrel" evidence="7">
    <location>
        <begin position="99"/>
        <end position="164"/>
    </location>
</feature>
<evidence type="ECO:0000259" key="6">
    <source>
        <dbReference type="Pfam" id="PF01782"/>
    </source>
</evidence>
<dbReference type="InterPro" id="IPR002676">
    <property type="entry name" value="RimM_N"/>
</dbReference>
<dbReference type="Proteomes" id="UP001057381">
    <property type="component" value="Chromosome"/>
</dbReference>
<comment type="domain">
    <text evidence="5">The PRC barrel domain binds ribosomal protein uS19.</text>
</comment>
<gene>
    <name evidence="5 9" type="primary">rimM</name>
    <name evidence="8" type="ORF">ERX35_009800</name>
    <name evidence="9" type="ORF">KFV11_04675</name>
</gene>
<dbReference type="NCBIfam" id="TIGR02273">
    <property type="entry name" value="16S_RimM"/>
    <property type="match status" value="1"/>
</dbReference>
<evidence type="ECO:0000313" key="11">
    <source>
        <dbReference type="Proteomes" id="UP001057381"/>
    </source>
</evidence>
<evidence type="ECO:0000256" key="2">
    <source>
        <dbReference type="ARBA" id="ARBA00022517"/>
    </source>
</evidence>
<evidence type="ECO:0000259" key="7">
    <source>
        <dbReference type="Pfam" id="PF24986"/>
    </source>
</evidence>
<dbReference type="Gene3D" id="2.40.30.60">
    <property type="entry name" value="RimM"/>
    <property type="match status" value="1"/>
</dbReference>
<dbReference type="GO" id="GO:0042274">
    <property type="term" value="P:ribosomal small subunit biogenesis"/>
    <property type="evidence" value="ECO:0007669"/>
    <property type="project" value="UniProtKB-UniRule"/>
</dbReference>
<dbReference type="Pfam" id="PF01782">
    <property type="entry name" value="RimM"/>
    <property type="match status" value="1"/>
</dbReference>
<keyword evidence="1 5" id="KW-0963">Cytoplasm</keyword>
<evidence type="ECO:0000313" key="8">
    <source>
        <dbReference type="EMBL" id="KAA1036944.1"/>
    </source>
</evidence>
<dbReference type="InterPro" id="IPR011961">
    <property type="entry name" value="RimM"/>
</dbReference>
<dbReference type="Proteomes" id="UP000295735">
    <property type="component" value="Unassembled WGS sequence"/>
</dbReference>
<evidence type="ECO:0000313" key="9">
    <source>
        <dbReference type="EMBL" id="UTH14657.1"/>
    </source>
</evidence>
<evidence type="ECO:0000256" key="3">
    <source>
        <dbReference type="ARBA" id="ARBA00022552"/>
    </source>
</evidence>
<name>A0A9Q9BWJ2_9STAP</name>
<feature type="domain" description="RimM N-terminal" evidence="6">
    <location>
        <begin position="5"/>
        <end position="84"/>
    </location>
</feature>
<dbReference type="InterPro" id="IPR011033">
    <property type="entry name" value="PRC_barrel-like_sf"/>
</dbReference>
<evidence type="ECO:0000256" key="4">
    <source>
        <dbReference type="ARBA" id="ARBA00023186"/>
    </source>
</evidence>